<evidence type="ECO:0000313" key="1">
    <source>
        <dbReference type="EMBL" id="KAJ9598744.1"/>
    </source>
</evidence>
<feature type="non-terminal residue" evidence="1">
    <location>
        <position position="1"/>
    </location>
</feature>
<organism evidence="1 2">
    <name type="scientific">Diploptera punctata</name>
    <name type="common">Pacific beetle cockroach</name>
    <dbReference type="NCBI Taxonomy" id="6984"/>
    <lineage>
        <taxon>Eukaryota</taxon>
        <taxon>Metazoa</taxon>
        <taxon>Ecdysozoa</taxon>
        <taxon>Arthropoda</taxon>
        <taxon>Hexapoda</taxon>
        <taxon>Insecta</taxon>
        <taxon>Pterygota</taxon>
        <taxon>Neoptera</taxon>
        <taxon>Polyneoptera</taxon>
        <taxon>Dictyoptera</taxon>
        <taxon>Blattodea</taxon>
        <taxon>Blaberoidea</taxon>
        <taxon>Blaberidae</taxon>
        <taxon>Diplopterinae</taxon>
        <taxon>Diploptera</taxon>
    </lineage>
</organism>
<feature type="non-terminal residue" evidence="1">
    <location>
        <position position="60"/>
    </location>
</feature>
<gene>
    <name evidence="1" type="ORF">L9F63_026722</name>
</gene>
<evidence type="ECO:0000313" key="2">
    <source>
        <dbReference type="Proteomes" id="UP001233999"/>
    </source>
</evidence>
<dbReference type="EMBL" id="JASPKZ010001173">
    <property type="protein sequence ID" value="KAJ9598744.1"/>
    <property type="molecule type" value="Genomic_DNA"/>
</dbReference>
<keyword evidence="2" id="KW-1185">Reference proteome</keyword>
<reference evidence="1" key="2">
    <citation type="submission" date="2023-05" db="EMBL/GenBank/DDBJ databases">
        <authorList>
            <person name="Fouks B."/>
        </authorList>
    </citation>
    <scope>NUCLEOTIDE SEQUENCE</scope>
    <source>
        <strain evidence="1">Stay&amp;Tobe</strain>
        <tissue evidence="1">Testes</tissue>
    </source>
</reference>
<comment type="caution">
    <text evidence="1">The sequence shown here is derived from an EMBL/GenBank/DDBJ whole genome shotgun (WGS) entry which is preliminary data.</text>
</comment>
<accession>A0AAD8AGR6</accession>
<dbReference type="AlphaFoldDB" id="A0AAD8AGR6"/>
<reference evidence="1" key="1">
    <citation type="journal article" date="2023" name="IScience">
        <title>Live-bearing cockroach genome reveals convergent evolutionary mechanisms linked to viviparity in insects and beyond.</title>
        <authorList>
            <person name="Fouks B."/>
            <person name="Harrison M.C."/>
            <person name="Mikhailova A.A."/>
            <person name="Marchal E."/>
            <person name="English S."/>
            <person name="Carruthers M."/>
            <person name="Jennings E.C."/>
            <person name="Chiamaka E.L."/>
            <person name="Frigard R.A."/>
            <person name="Pippel M."/>
            <person name="Attardo G.M."/>
            <person name="Benoit J.B."/>
            <person name="Bornberg-Bauer E."/>
            <person name="Tobe S.S."/>
        </authorList>
    </citation>
    <scope>NUCLEOTIDE SEQUENCE</scope>
    <source>
        <strain evidence="1">Stay&amp;Tobe</strain>
    </source>
</reference>
<protein>
    <submittedName>
        <fullName evidence="1">Uncharacterized protein</fullName>
    </submittedName>
</protein>
<dbReference type="Proteomes" id="UP001233999">
    <property type="component" value="Unassembled WGS sequence"/>
</dbReference>
<sequence>DPVHEIEPSKKNHKKSISFFLFQAVNISREGMLYLNRSYRYYDTIKGIRGNLQMNRQLMT</sequence>
<name>A0AAD8AGR6_DIPPU</name>
<proteinExistence type="predicted"/>